<evidence type="ECO:0000256" key="1">
    <source>
        <dbReference type="SAM" id="Coils"/>
    </source>
</evidence>
<dbReference type="EMBL" id="JACGWO010000005">
    <property type="protein sequence ID" value="KAK4426610.1"/>
    <property type="molecule type" value="Genomic_DNA"/>
</dbReference>
<dbReference type="Proteomes" id="UP001293254">
    <property type="component" value="Unassembled WGS sequence"/>
</dbReference>
<comment type="caution">
    <text evidence="2">The sequence shown here is derived from an EMBL/GenBank/DDBJ whole genome shotgun (WGS) entry which is preliminary data.</text>
</comment>
<protein>
    <submittedName>
        <fullName evidence="2">Uncharacterized protein</fullName>
    </submittedName>
</protein>
<reference evidence="2" key="2">
    <citation type="journal article" date="2024" name="Plant">
        <title>Genomic evolution and insights into agronomic trait innovations of Sesamum species.</title>
        <authorList>
            <person name="Miao H."/>
            <person name="Wang L."/>
            <person name="Qu L."/>
            <person name="Liu H."/>
            <person name="Sun Y."/>
            <person name="Le M."/>
            <person name="Wang Q."/>
            <person name="Wei S."/>
            <person name="Zheng Y."/>
            <person name="Lin W."/>
            <person name="Duan Y."/>
            <person name="Cao H."/>
            <person name="Xiong S."/>
            <person name="Wang X."/>
            <person name="Wei L."/>
            <person name="Li C."/>
            <person name="Ma Q."/>
            <person name="Ju M."/>
            <person name="Zhao R."/>
            <person name="Li G."/>
            <person name="Mu C."/>
            <person name="Tian Q."/>
            <person name="Mei H."/>
            <person name="Zhang T."/>
            <person name="Gao T."/>
            <person name="Zhang H."/>
        </authorList>
    </citation>
    <scope>NUCLEOTIDE SEQUENCE</scope>
    <source>
        <strain evidence="2">3651</strain>
    </source>
</reference>
<organism evidence="2 3">
    <name type="scientific">Sesamum alatum</name>
    <dbReference type="NCBI Taxonomy" id="300844"/>
    <lineage>
        <taxon>Eukaryota</taxon>
        <taxon>Viridiplantae</taxon>
        <taxon>Streptophyta</taxon>
        <taxon>Embryophyta</taxon>
        <taxon>Tracheophyta</taxon>
        <taxon>Spermatophyta</taxon>
        <taxon>Magnoliopsida</taxon>
        <taxon>eudicotyledons</taxon>
        <taxon>Gunneridae</taxon>
        <taxon>Pentapetalae</taxon>
        <taxon>asterids</taxon>
        <taxon>lamiids</taxon>
        <taxon>Lamiales</taxon>
        <taxon>Pedaliaceae</taxon>
        <taxon>Sesamum</taxon>
    </lineage>
</organism>
<keyword evidence="1" id="KW-0175">Coiled coil</keyword>
<evidence type="ECO:0000313" key="2">
    <source>
        <dbReference type="EMBL" id="KAK4426610.1"/>
    </source>
</evidence>
<sequence>MSKTVNRDDVEVLTPRPFTSIGNLILSNASVIPAIVTALVEKYSYAVRTAEVLCRELQEVKDGVRAQCAKVEAQARERENNLKEELDILKNQTVEKESQLAMMMMENAAIKASTMQAYARGREEGASSAVSAFKGSSEYADEMYHQASTYYVDGFATCLAQFKNIGNLPPGFDLSFANVPTDGYGNTDVGPN</sequence>
<accession>A0AAE1YAC0</accession>
<proteinExistence type="predicted"/>
<keyword evidence="3" id="KW-1185">Reference proteome</keyword>
<feature type="coiled-coil region" evidence="1">
    <location>
        <begin position="54"/>
        <end position="99"/>
    </location>
</feature>
<reference evidence="2" key="1">
    <citation type="submission" date="2020-06" db="EMBL/GenBank/DDBJ databases">
        <authorList>
            <person name="Li T."/>
            <person name="Hu X."/>
            <person name="Zhang T."/>
            <person name="Song X."/>
            <person name="Zhang H."/>
            <person name="Dai N."/>
            <person name="Sheng W."/>
            <person name="Hou X."/>
            <person name="Wei L."/>
        </authorList>
    </citation>
    <scope>NUCLEOTIDE SEQUENCE</scope>
    <source>
        <strain evidence="2">3651</strain>
        <tissue evidence="2">Leaf</tissue>
    </source>
</reference>
<dbReference type="AlphaFoldDB" id="A0AAE1YAC0"/>
<name>A0AAE1YAC0_9LAMI</name>
<gene>
    <name evidence="2" type="ORF">Salat_1429700</name>
</gene>
<evidence type="ECO:0000313" key="3">
    <source>
        <dbReference type="Proteomes" id="UP001293254"/>
    </source>
</evidence>